<keyword evidence="2" id="KW-0238">DNA-binding</keyword>
<dbReference type="SUPFAM" id="SSF48498">
    <property type="entry name" value="Tetracyclin repressor-like, C-terminal domain"/>
    <property type="match status" value="1"/>
</dbReference>
<dbReference type="InterPro" id="IPR054156">
    <property type="entry name" value="YxaF_TetR_C"/>
</dbReference>
<dbReference type="PANTHER" id="PTHR47506">
    <property type="entry name" value="TRANSCRIPTIONAL REGULATORY PROTEIN"/>
    <property type="match status" value="1"/>
</dbReference>
<gene>
    <name evidence="6" type="ORF">MAAFP003_339</name>
</gene>
<accession>A0A2K4Y4G2</accession>
<evidence type="ECO:0000256" key="1">
    <source>
        <dbReference type="ARBA" id="ARBA00023015"/>
    </source>
</evidence>
<keyword evidence="3" id="KW-0804">Transcription</keyword>
<evidence type="ECO:0000259" key="4">
    <source>
        <dbReference type="Pfam" id="PF00440"/>
    </source>
</evidence>
<dbReference type="Pfam" id="PF00440">
    <property type="entry name" value="TetR_N"/>
    <property type="match status" value="1"/>
</dbReference>
<dbReference type="PANTHER" id="PTHR47506:SF3">
    <property type="entry name" value="HTH-TYPE TRANSCRIPTIONAL REGULATOR LMRA"/>
    <property type="match status" value="1"/>
</dbReference>
<keyword evidence="1" id="KW-0805">Transcription regulation</keyword>
<evidence type="ECO:0000256" key="2">
    <source>
        <dbReference type="ARBA" id="ARBA00023125"/>
    </source>
</evidence>
<comment type="caution">
    <text evidence="6">The sequence shown here is derived from an EMBL/GenBank/DDBJ whole genome shotgun (WGS) entry which is preliminary data.</text>
</comment>
<reference evidence="6" key="1">
    <citation type="submission" date="2018-01" db="EMBL/GenBank/DDBJ databases">
        <authorList>
            <consortium name="Urmite Genomes"/>
        </authorList>
    </citation>
    <scope>NUCLEOTIDE SEQUENCE [LARGE SCALE GENOMIC DNA]</scope>
    <source>
        <strain evidence="6">AFP003</strain>
    </source>
</reference>
<organism evidence="6 7">
    <name type="scientific">Mycobacterium ahvazicum</name>
    <dbReference type="NCBI Taxonomy" id="1964395"/>
    <lineage>
        <taxon>Bacteria</taxon>
        <taxon>Bacillati</taxon>
        <taxon>Actinomycetota</taxon>
        <taxon>Actinomycetes</taxon>
        <taxon>Mycobacteriales</taxon>
        <taxon>Mycobacteriaceae</taxon>
        <taxon>Mycobacterium</taxon>
        <taxon>Mycobacterium simiae complex</taxon>
    </lineage>
</organism>
<dbReference type="Pfam" id="PF21993">
    <property type="entry name" value="TetR_C_13_2"/>
    <property type="match status" value="1"/>
</dbReference>
<dbReference type="GO" id="GO:0003677">
    <property type="term" value="F:DNA binding"/>
    <property type="evidence" value="ECO:0007669"/>
    <property type="project" value="UniProtKB-KW"/>
</dbReference>
<dbReference type="InterPro" id="IPR009057">
    <property type="entry name" value="Homeodomain-like_sf"/>
</dbReference>
<sequence>MPTDFTPRAFAGRGLMYSIIHKPKGVAMRSPRERMVISAALLIRERGAHATAISDVLEHSGAPRGSAYHYFPGGRTQLLCEAVDYAGEHVGAVIDKAYSSLDLLDTLIDKYRRQLLDSDYRAGCPIVAVSVESGDQQDRERMAPVIERAAAVFDRWNGQVAQRLIADGIPAVQASELAVLTISALEGAIVLARVRRDVAPLDLIHRQLRNSLLAALQK</sequence>
<evidence type="ECO:0000256" key="3">
    <source>
        <dbReference type="ARBA" id="ARBA00023163"/>
    </source>
</evidence>
<keyword evidence="7" id="KW-1185">Reference proteome</keyword>
<feature type="domain" description="HTH tetR-type" evidence="4">
    <location>
        <begin position="39"/>
        <end position="79"/>
    </location>
</feature>
<dbReference type="Gene3D" id="1.10.357.10">
    <property type="entry name" value="Tetracycline Repressor, domain 2"/>
    <property type="match status" value="1"/>
</dbReference>
<dbReference type="AlphaFoldDB" id="A0A2K4Y4G2"/>
<dbReference type="SUPFAM" id="SSF46689">
    <property type="entry name" value="Homeodomain-like"/>
    <property type="match status" value="1"/>
</dbReference>
<feature type="domain" description="Transcriptional regulator LmrA/YxaF-like C-terminal" evidence="5">
    <location>
        <begin position="104"/>
        <end position="207"/>
    </location>
</feature>
<dbReference type="Proteomes" id="UP000236318">
    <property type="component" value="Unassembled WGS sequence"/>
</dbReference>
<evidence type="ECO:0000313" key="6">
    <source>
        <dbReference type="EMBL" id="SOX51678.1"/>
    </source>
</evidence>
<name>A0A2K4Y4G2_9MYCO</name>
<evidence type="ECO:0000259" key="5">
    <source>
        <dbReference type="Pfam" id="PF21993"/>
    </source>
</evidence>
<evidence type="ECO:0000313" key="7">
    <source>
        <dbReference type="Proteomes" id="UP000236318"/>
    </source>
</evidence>
<dbReference type="InterPro" id="IPR036271">
    <property type="entry name" value="Tet_transcr_reg_TetR-rel_C_sf"/>
</dbReference>
<proteinExistence type="predicted"/>
<dbReference type="EMBL" id="FXEG02000001">
    <property type="protein sequence ID" value="SOX51678.1"/>
    <property type="molecule type" value="Genomic_DNA"/>
</dbReference>
<protein>
    <submittedName>
        <fullName evidence="6">TetR/AcrR family transcriptional regulator</fullName>
    </submittedName>
</protein>
<dbReference type="InterPro" id="IPR001647">
    <property type="entry name" value="HTH_TetR"/>
</dbReference>